<keyword evidence="3" id="KW-1185">Reference proteome</keyword>
<organism evidence="2 3">
    <name type="scientific">Thermoplasma volcanium (strain ATCC 51530 / DSM 4299 / JCM 9571 / NBRC 15438 / GSS1)</name>
    <dbReference type="NCBI Taxonomy" id="273116"/>
    <lineage>
        <taxon>Archaea</taxon>
        <taxon>Methanobacteriati</taxon>
        <taxon>Thermoplasmatota</taxon>
        <taxon>Thermoplasmata</taxon>
        <taxon>Thermoplasmatales</taxon>
        <taxon>Thermoplasmataceae</taxon>
        <taxon>Thermoplasma</taxon>
    </lineage>
</organism>
<dbReference type="HOGENOM" id="CLU_503115_0_0_2"/>
<dbReference type="OrthoDB" id="57271at2157"/>
<reference evidence="2 3" key="1">
    <citation type="journal article" date="1999" name="Proc. Jpn. Acad.">
        <title>Determination of the complete genomic DNA sequence of Thermoplasma volvanium GSS1.</title>
        <authorList>
            <person name="Kawashima T."/>
            <person name="Yamamoto Y."/>
            <person name="Aramaki H."/>
            <person name="Nunoshiba T."/>
            <person name="Kawamoto T."/>
            <person name="Watanabe K."/>
            <person name="Yamazaki M."/>
            <person name="Kanehori K."/>
            <person name="Amano N."/>
            <person name="Ohya Y."/>
            <person name="Makino K."/>
            <person name="Suzuki M."/>
        </authorList>
    </citation>
    <scope>NUCLEOTIDE SEQUENCE [LARGE SCALE GENOMIC DNA]</scope>
    <source>
        <strain evidence="3">ATCC 51530 / DSM 4299 / JCM 9571 / NBRC 15438 / GSS1</strain>
    </source>
</reference>
<keyword evidence="1" id="KW-1133">Transmembrane helix</keyword>
<dbReference type="Proteomes" id="UP000001017">
    <property type="component" value="Chromosome"/>
</dbReference>
<keyword evidence="1" id="KW-0812">Transmembrane</keyword>
<dbReference type="eggNOG" id="arCOG03691">
    <property type="taxonomic scope" value="Archaea"/>
</dbReference>
<dbReference type="RefSeq" id="WP_010916923.1">
    <property type="nucleotide sequence ID" value="NC_002689.2"/>
</dbReference>
<feature type="transmembrane region" description="Helical" evidence="1">
    <location>
        <begin position="535"/>
        <end position="557"/>
    </location>
</feature>
<gene>
    <name evidence="2" type="ORF">TVG0660406</name>
</gene>
<dbReference type="PaxDb" id="273116-14324880"/>
<dbReference type="GeneID" id="1441771"/>
<sequence length="561" mass="61112">MNIKTLVIAVAIFSVIGFAMTSLAATSAPAKDVVAGDYKLGLANGQINYVKYNNTLIISYGFVSGSNLSSYNTPMSKDSGFGMLFNNSGNLSYASFVNGNSLVLATAGSGSEYIQLNFTSNLTAANSDRESFMDQDVVSAYYLNVDGYNFTVVSNGKVTNSHTNYTFTVQSNHFPSSNILYVLIVSNTGVNGMFQHFEHMLRGYKFTYDKTTGNVTGRYLYFNFYQSNETIQNFYDRLSGLRVFNNVSGMGNGSLNFPLTSSGPYVGNIFYYATSPYALMIHNNPTLQSSFIVKNGTVMFNVSNGISLTEKNITFKANEEFEANSDDMGLELNQSVYAGTSFVFMNAPHFYAMMTFVNGNVSVNSMNNTIIFKTNKTGFVNFVSPPGLSNGVNKMKPMQYALERGKLGLQMAFEKVNSTINNFTIAYNASVHALVKSVSSNGIVINVNSSETSGTVIAVYVTNNVINASRLIVKFDGSAAVQVSASALVNETSTTTAYYNVTADGNGSMVLIYVPHFSDHTIQIEPYTAVQQFSLTYYAAIIVVIVAIVAAIAYVFVKRKK</sequence>
<dbReference type="KEGG" id="tvo:TVG0660406"/>
<accession>Q97AZ5</accession>
<dbReference type="STRING" id="273116.gene:9381452"/>
<proteinExistence type="predicted"/>
<reference evidence="2 3" key="2">
    <citation type="journal article" date="2000" name="Proc. Natl. Acad. Sci. U.S.A.">
        <title>Archaeal adaptation to higher temperatures revealed by genomic sequence of Thermoplasma volcanium.</title>
        <authorList>
            <person name="Kawashima T."/>
            <person name="Amano N."/>
            <person name="Koike H."/>
            <person name="Makino S."/>
            <person name="Higuchi S."/>
            <person name="Kawashima-Ohya Y."/>
            <person name="Watanabe K."/>
            <person name="Yamazaki M."/>
            <person name="Kanehori K."/>
            <person name="Kawamoto T."/>
            <person name="Nunoshiba T."/>
            <person name="Yamamoto Y."/>
            <person name="Aramaki H."/>
            <person name="Makino K."/>
            <person name="Suzuki M."/>
        </authorList>
    </citation>
    <scope>NUCLEOTIDE SEQUENCE [LARGE SCALE GENOMIC DNA]</scope>
    <source>
        <strain evidence="3">ATCC 51530 / DSM 4299 / JCM 9571 / NBRC 15438 / GSS1</strain>
    </source>
</reference>
<name>Q97AZ5_THEVO</name>
<keyword evidence="1" id="KW-0472">Membrane</keyword>
<dbReference type="AlphaFoldDB" id="Q97AZ5"/>
<evidence type="ECO:0000256" key="1">
    <source>
        <dbReference type="SAM" id="Phobius"/>
    </source>
</evidence>
<evidence type="ECO:0000313" key="3">
    <source>
        <dbReference type="Proteomes" id="UP000001017"/>
    </source>
</evidence>
<protein>
    <submittedName>
        <fullName evidence="2">TVG0660406 protein</fullName>
    </submittedName>
</protein>
<dbReference type="EMBL" id="BA000011">
    <property type="protein sequence ID" value="BAB59806.1"/>
    <property type="molecule type" value="Genomic_DNA"/>
</dbReference>
<evidence type="ECO:0000313" key="2">
    <source>
        <dbReference type="EMBL" id="BAB59806.1"/>
    </source>
</evidence>